<sequence>MPQTTPHFRHTADNGGIRMTLPLFPPPELFLGQAAPRVDATPDCVDPTTGAE</sequence>
<dbReference type="STRING" id="249408.BOO71_0006253"/>
<keyword evidence="3" id="KW-1185">Reference proteome</keyword>
<feature type="region of interest" description="Disordered" evidence="1">
    <location>
        <begin position="32"/>
        <end position="52"/>
    </location>
</feature>
<name>A0A1U7NZP6_9DEIO</name>
<gene>
    <name evidence="2" type="ORF">BOO71_0006253</name>
</gene>
<accession>A0A1U7NZP6</accession>
<proteinExistence type="predicted"/>
<dbReference type="Proteomes" id="UP000186607">
    <property type="component" value="Unassembled WGS sequence"/>
</dbReference>
<reference evidence="2 3" key="1">
    <citation type="submission" date="2017-01" db="EMBL/GenBank/DDBJ databases">
        <title>Genome Analysis of Deinococcus marmoris KOPRI26562.</title>
        <authorList>
            <person name="Kim J.H."/>
            <person name="Oh H.-M."/>
        </authorList>
    </citation>
    <scope>NUCLEOTIDE SEQUENCE [LARGE SCALE GENOMIC DNA]</scope>
    <source>
        <strain evidence="2 3">KOPRI26562</strain>
    </source>
</reference>
<comment type="caution">
    <text evidence="2">The sequence shown here is derived from an EMBL/GenBank/DDBJ whole genome shotgun (WGS) entry which is preliminary data.</text>
</comment>
<organism evidence="2 3">
    <name type="scientific">Deinococcus marmoris</name>
    <dbReference type="NCBI Taxonomy" id="249408"/>
    <lineage>
        <taxon>Bacteria</taxon>
        <taxon>Thermotogati</taxon>
        <taxon>Deinococcota</taxon>
        <taxon>Deinococci</taxon>
        <taxon>Deinococcales</taxon>
        <taxon>Deinococcaceae</taxon>
        <taxon>Deinococcus</taxon>
    </lineage>
</organism>
<evidence type="ECO:0000313" key="2">
    <source>
        <dbReference type="EMBL" id="OLV18386.1"/>
    </source>
</evidence>
<evidence type="ECO:0000256" key="1">
    <source>
        <dbReference type="SAM" id="MobiDB-lite"/>
    </source>
</evidence>
<evidence type="ECO:0000313" key="3">
    <source>
        <dbReference type="Proteomes" id="UP000186607"/>
    </source>
</evidence>
<dbReference type="AlphaFoldDB" id="A0A1U7NZP6"/>
<dbReference type="EMBL" id="MSTI01000068">
    <property type="protein sequence ID" value="OLV18386.1"/>
    <property type="molecule type" value="Genomic_DNA"/>
</dbReference>
<protein>
    <submittedName>
        <fullName evidence="2">Uncharacterized protein</fullName>
    </submittedName>
</protein>